<dbReference type="FunFam" id="3.40.50.300:FF:000018">
    <property type="entry name" value="Cell division control 48"/>
    <property type="match status" value="1"/>
</dbReference>
<dbReference type="Gene3D" id="3.40.50.300">
    <property type="entry name" value="P-loop containing nucleotide triphosphate hydrolases"/>
    <property type="match status" value="2"/>
</dbReference>
<dbReference type="GO" id="GO:0016887">
    <property type="term" value="F:ATP hydrolysis activity"/>
    <property type="evidence" value="ECO:0007669"/>
    <property type="project" value="InterPro"/>
</dbReference>
<dbReference type="GO" id="GO:0005737">
    <property type="term" value="C:cytoplasm"/>
    <property type="evidence" value="ECO:0007669"/>
    <property type="project" value="UniProtKB-ARBA"/>
</dbReference>
<feature type="domain" description="AAA+ ATPase" evidence="5">
    <location>
        <begin position="497"/>
        <end position="634"/>
    </location>
</feature>
<dbReference type="PANTHER" id="PTHR23077">
    <property type="entry name" value="AAA-FAMILY ATPASE"/>
    <property type="match status" value="1"/>
</dbReference>
<proteinExistence type="inferred from homology"/>
<dbReference type="Gene3D" id="2.40.40.20">
    <property type="match status" value="1"/>
</dbReference>
<dbReference type="GO" id="GO:0005524">
    <property type="term" value="F:ATP binding"/>
    <property type="evidence" value="ECO:0007669"/>
    <property type="project" value="UniProtKB-KW"/>
</dbReference>
<dbReference type="SUPFAM" id="SSF52540">
    <property type="entry name" value="P-loop containing nucleoside triphosphate hydrolases"/>
    <property type="match status" value="2"/>
</dbReference>
<evidence type="ECO:0000259" key="6">
    <source>
        <dbReference type="SMART" id="SM01073"/>
    </source>
</evidence>
<keyword evidence="3 4" id="KW-0067">ATP-binding</keyword>
<gene>
    <name evidence="7" type="ORF">MSHO_24970</name>
</gene>
<evidence type="ECO:0000313" key="7">
    <source>
        <dbReference type="EMBL" id="BBX57152.1"/>
    </source>
</evidence>
<evidence type="ECO:0000259" key="5">
    <source>
        <dbReference type="SMART" id="SM00382"/>
    </source>
</evidence>
<dbReference type="InterPro" id="IPR027417">
    <property type="entry name" value="P-loop_NTPase"/>
</dbReference>
<dbReference type="Pfam" id="PF02359">
    <property type="entry name" value="CDC48_N"/>
    <property type="match status" value="1"/>
</dbReference>
<dbReference type="CDD" id="cd19511">
    <property type="entry name" value="RecA-like_CDC48_r2-like"/>
    <property type="match status" value="1"/>
</dbReference>
<dbReference type="PROSITE" id="PS00674">
    <property type="entry name" value="AAA"/>
    <property type="match status" value="1"/>
</dbReference>
<accession>A0A7I7LCA8</accession>
<dbReference type="RefSeq" id="WP_198967384.1">
    <property type="nucleotide sequence ID" value="NZ_AP022572.1"/>
</dbReference>
<dbReference type="InterPro" id="IPR003960">
    <property type="entry name" value="ATPase_AAA_CS"/>
</dbReference>
<dbReference type="EMBL" id="AP022572">
    <property type="protein sequence ID" value="BBX57152.1"/>
    <property type="molecule type" value="Genomic_DNA"/>
</dbReference>
<evidence type="ECO:0000256" key="1">
    <source>
        <dbReference type="ARBA" id="ARBA00022737"/>
    </source>
</evidence>
<keyword evidence="2 4" id="KW-0547">Nucleotide-binding</keyword>
<keyword evidence="1" id="KW-0677">Repeat</keyword>
<protein>
    <submittedName>
        <fullName evidence="7">ATPase</fullName>
    </submittedName>
</protein>
<dbReference type="PANTHER" id="PTHR23077:SF171">
    <property type="entry name" value="NUCLEAR VALOSIN-CONTAINING PROTEIN-LIKE"/>
    <property type="match status" value="1"/>
</dbReference>
<feature type="domain" description="CDC48 N-terminal subdomain" evidence="6">
    <location>
        <begin position="11"/>
        <end position="95"/>
    </location>
</feature>
<keyword evidence="8" id="KW-1185">Reference proteome</keyword>
<evidence type="ECO:0000256" key="4">
    <source>
        <dbReference type="RuleBase" id="RU003651"/>
    </source>
</evidence>
<dbReference type="InterPro" id="IPR041569">
    <property type="entry name" value="AAA_lid_3"/>
</dbReference>
<sequence length="724" mass="75135">MTSPYGAPQLTLTARLNTSAVDSRRGVVRLHPSAIAALGIREWDAVSLTGSRTTAAVAGMADDQVPVGTILLDDVTLSNAGLREGTAVLVNSVTVYGARTVTLSGSSLATQSLSPITLRQALLGKVMTVGDAVSLLPRDLGPGTSTSAASQALASAVGISWTSELLTVTGVDPDTPVSVQPNTLVTWGTGVPHTAQSSQAERFSVATPEIQVEELKGAQPQAAKLTEWLKLALDEPHLLQSLGAGTNLGVLVSGPAGVGKVTLVRAVCAGRRLVELDGPEVGALAPENRLKAVASAVATVRDGGGVLLITDVDALPPATAEPVAALILGELRTAVATDGVVLIATTAAPDQLDARLRAPDLCDRELGLPLPDAATRKALLEALLRHVPTGDLDIDEIASRTPGFVVADLAALLREAALRAASRASTDGQPPELNQEDLLGALTVIRPLSRSASSEVAVGSITLDDVGDMAQAKQALTEAVLWPLQHPDTFARFGVEPPRGVLLYGPPGCGKTFVVRALASTGQLSVHAVKGSELMDKWVGSSEKAVRELFRRARDSAPSLVFLDEVDALAPRRGQSFDSGVGDRVVAALLTELDGIEPLRDVVVLGATNRPDLIDPALLRPGRLERLVFVEPPDAEARLEILRTAGKSIPLSADVDLDEVAAGLDGYSAADCVALLREAALTAMRRSIDAADVTAADLAAACQTVRPSLDPLQVDALRAFGEEL</sequence>
<dbReference type="InterPro" id="IPR003338">
    <property type="entry name" value="CDC4_N-term_subdom"/>
</dbReference>
<organism evidence="7 8">
    <name type="scientific">Mycobacterium shottsii</name>
    <dbReference type="NCBI Taxonomy" id="133549"/>
    <lineage>
        <taxon>Bacteria</taxon>
        <taxon>Bacillati</taxon>
        <taxon>Actinomycetota</taxon>
        <taxon>Actinomycetes</taxon>
        <taxon>Mycobacteriales</taxon>
        <taxon>Mycobacteriaceae</taxon>
        <taxon>Mycobacterium</taxon>
        <taxon>Mycobacterium ulcerans group</taxon>
    </lineage>
</organism>
<dbReference type="SMART" id="SM01073">
    <property type="entry name" value="CDC48_N"/>
    <property type="match status" value="1"/>
</dbReference>
<comment type="similarity">
    <text evidence="4">Belongs to the AAA ATPase family.</text>
</comment>
<feature type="domain" description="AAA+ ATPase" evidence="5">
    <location>
        <begin position="246"/>
        <end position="368"/>
    </location>
</feature>
<name>A0A7I7LCA8_9MYCO</name>
<dbReference type="KEGG" id="msho:MSHO_24970"/>
<dbReference type="AlphaFoldDB" id="A0A7I7LCA8"/>
<dbReference type="InterPro" id="IPR009010">
    <property type="entry name" value="Asp_de-COase-like_dom_sf"/>
</dbReference>
<dbReference type="InterPro" id="IPR050168">
    <property type="entry name" value="AAA_ATPase_domain"/>
</dbReference>
<dbReference type="InterPro" id="IPR003593">
    <property type="entry name" value="AAA+_ATPase"/>
</dbReference>
<dbReference type="Proteomes" id="UP000467164">
    <property type="component" value="Chromosome"/>
</dbReference>
<dbReference type="Pfam" id="PF00004">
    <property type="entry name" value="AAA"/>
    <property type="match status" value="2"/>
</dbReference>
<dbReference type="SMART" id="SM00382">
    <property type="entry name" value="AAA"/>
    <property type="match status" value="2"/>
</dbReference>
<dbReference type="InterPro" id="IPR003959">
    <property type="entry name" value="ATPase_AAA_core"/>
</dbReference>
<dbReference type="SUPFAM" id="SSF50692">
    <property type="entry name" value="ADC-like"/>
    <property type="match status" value="1"/>
</dbReference>
<evidence type="ECO:0000256" key="2">
    <source>
        <dbReference type="ARBA" id="ARBA00022741"/>
    </source>
</evidence>
<evidence type="ECO:0000313" key="8">
    <source>
        <dbReference type="Proteomes" id="UP000467164"/>
    </source>
</evidence>
<dbReference type="Pfam" id="PF17862">
    <property type="entry name" value="AAA_lid_3"/>
    <property type="match status" value="2"/>
</dbReference>
<evidence type="ECO:0000256" key="3">
    <source>
        <dbReference type="ARBA" id="ARBA00022840"/>
    </source>
</evidence>
<dbReference type="Gene3D" id="1.10.8.60">
    <property type="match status" value="2"/>
</dbReference>
<reference evidence="7 8" key="1">
    <citation type="journal article" date="2019" name="Emerg. Microbes Infect.">
        <title>Comprehensive subspecies identification of 175 nontuberculous mycobacteria species based on 7547 genomic profiles.</title>
        <authorList>
            <person name="Matsumoto Y."/>
            <person name="Kinjo T."/>
            <person name="Motooka D."/>
            <person name="Nabeya D."/>
            <person name="Jung N."/>
            <person name="Uechi K."/>
            <person name="Horii T."/>
            <person name="Iida T."/>
            <person name="Fujita J."/>
            <person name="Nakamura S."/>
        </authorList>
    </citation>
    <scope>NUCLEOTIDE SEQUENCE [LARGE SCALE GENOMIC DNA]</scope>
    <source>
        <strain evidence="7 8">JCM 12657</strain>
    </source>
</reference>